<protein>
    <submittedName>
        <fullName evidence="1">FAD-dependent oxidoreductase</fullName>
    </submittedName>
</protein>
<evidence type="ECO:0000313" key="2">
    <source>
        <dbReference type="Proteomes" id="UP001596065"/>
    </source>
</evidence>
<dbReference type="Proteomes" id="UP001596065">
    <property type="component" value="Unassembled WGS sequence"/>
</dbReference>
<proteinExistence type="predicted"/>
<dbReference type="InterPro" id="IPR036188">
    <property type="entry name" value="FAD/NAD-bd_sf"/>
</dbReference>
<comment type="caution">
    <text evidence="1">The sequence shown here is derived from an EMBL/GenBank/DDBJ whole genome shotgun (WGS) entry which is preliminary data.</text>
</comment>
<sequence length="464" mass="50762">MATKCGDRAIVLGGSMAGLFAARVLSDAYTHVTVVDRDTLTGATEPRKGVPQGRQVHGLLASGHQVIEELFPGITDEMVRSGAHLGDLAGNLRWYVNGVRLRRSRTGVQALTSSRPFLERHVRERVEALPNVEFLERRDILRLCTTPGHDRVTGAVVARQDDGGAEETLTADLVVDTTGRGSRTPAWLAEFGYGQVEEERQKIGLGYTTCHYRMRSDPYRGDTAINIMASPALPRGAIAAKVDGDRTVVTAYGILGDHPPADHEGFLGFIKSVAAPDIYEALQDAEPLHTPVAYRFPVSLRRRYERLPRFPQGLLVMGDAVCSLNPSYAQGMTVAALETRTLRRHLRPGRAPQPLAFQRDIARDAVDRVWDLMTGSDRAYPGVEGERNLMSRVGHSYVTLVQRAGTRDAEVAAAFLRVIALLEPAESLMRPAMLLRVLRHSLGTAPADLRALIAGTAERGARTR</sequence>
<dbReference type="RefSeq" id="WP_344346589.1">
    <property type="nucleotide sequence ID" value="NZ_BAAASM010000004.1"/>
</dbReference>
<evidence type="ECO:0000313" key="1">
    <source>
        <dbReference type="EMBL" id="MFC5658741.1"/>
    </source>
</evidence>
<dbReference type="EMBL" id="JBHSOE010000050">
    <property type="protein sequence ID" value="MFC5658741.1"/>
    <property type="molecule type" value="Genomic_DNA"/>
</dbReference>
<gene>
    <name evidence="1" type="ORF">ACFP3J_25080</name>
</gene>
<dbReference type="PANTHER" id="PTHR43422">
    <property type="entry name" value="THIAMINE THIAZOLE SYNTHASE"/>
    <property type="match status" value="1"/>
</dbReference>
<keyword evidence="2" id="KW-1185">Reference proteome</keyword>
<name>A0ABW0WR60_STRNO</name>
<reference evidence="2" key="1">
    <citation type="journal article" date="2019" name="Int. J. Syst. Evol. Microbiol.">
        <title>The Global Catalogue of Microorganisms (GCM) 10K type strain sequencing project: providing services to taxonomists for standard genome sequencing and annotation.</title>
        <authorList>
            <consortium name="The Broad Institute Genomics Platform"/>
            <consortium name="The Broad Institute Genome Sequencing Center for Infectious Disease"/>
            <person name="Wu L."/>
            <person name="Ma J."/>
        </authorList>
    </citation>
    <scope>NUCLEOTIDE SEQUENCE [LARGE SCALE GENOMIC DNA]</scope>
    <source>
        <strain evidence="2">KCTC 5701</strain>
    </source>
</reference>
<dbReference type="PANTHER" id="PTHR43422:SF3">
    <property type="entry name" value="THIAMINE THIAZOLE SYNTHASE"/>
    <property type="match status" value="1"/>
</dbReference>
<dbReference type="SUPFAM" id="SSF51905">
    <property type="entry name" value="FAD/NAD(P)-binding domain"/>
    <property type="match status" value="1"/>
</dbReference>
<accession>A0ABW0WR60</accession>
<dbReference type="Gene3D" id="3.50.50.60">
    <property type="entry name" value="FAD/NAD(P)-binding domain"/>
    <property type="match status" value="1"/>
</dbReference>
<organism evidence="1 2">
    <name type="scientific">Streptomyces nogalater</name>
    <dbReference type="NCBI Taxonomy" id="38314"/>
    <lineage>
        <taxon>Bacteria</taxon>
        <taxon>Bacillati</taxon>
        <taxon>Actinomycetota</taxon>
        <taxon>Actinomycetes</taxon>
        <taxon>Kitasatosporales</taxon>
        <taxon>Streptomycetaceae</taxon>
        <taxon>Streptomyces</taxon>
    </lineage>
</organism>